<keyword evidence="3" id="KW-1185">Reference proteome</keyword>
<dbReference type="KEGG" id="vg:55814202"/>
<protein>
    <submittedName>
        <fullName evidence="2">Uncharacterized protein</fullName>
    </submittedName>
</protein>
<proteinExistence type="predicted"/>
<dbReference type="GeneID" id="55814202"/>
<evidence type="ECO:0000256" key="1">
    <source>
        <dbReference type="SAM" id="MobiDB-lite"/>
    </source>
</evidence>
<feature type="region of interest" description="Disordered" evidence="1">
    <location>
        <begin position="34"/>
        <end position="60"/>
    </location>
</feature>
<dbReference type="EMBL" id="MN484600">
    <property type="protein sequence ID" value="QGH74513.1"/>
    <property type="molecule type" value="Genomic_DNA"/>
</dbReference>
<dbReference type="RefSeq" id="YP_009884834.1">
    <property type="nucleotide sequence ID" value="NC_049473.1"/>
</dbReference>
<gene>
    <name evidence="2" type="primary">26</name>
    <name evidence="2" type="ORF">SEA_KULEANA_26</name>
</gene>
<evidence type="ECO:0000313" key="2">
    <source>
        <dbReference type="EMBL" id="QGH74513.1"/>
    </source>
</evidence>
<dbReference type="Proteomes" id="UP000394254">
    <property type="component" value="Segment"/>
</dbReference>
<reference evidence="2 3" key="1">
    <citation type="submission" date="2019-09" db="EMBL/GenBank/DDBJ databases">
        <authorList>
            <person name="Barrows A.R."/>
            <person name="Franco J.W."/>
            <person name="Javier C.J."/>
            <person name="Lucero K.A."/>
            <person name="Madrid E.R."/>
            <person name="Margerin I.A.R."/>
            <person name="Moore C.L."/>
            <person name="Neustel K.S."/>
            <person name="Ornellas N.W."/>
            <person name="Oshiro K."/>
            <person name="Severson C.G."/>
            <person name="Vavra L.H."/>
            <person name="Wilcer A."/>
            <person name="Donachie S.P."/>
            <person name="Reed F.A."/>
            <person name="Palecanda S."/>
            <person name="Chong R.A."/>
            <person name="Porter M.L."/>
            <person name="Washington J.M."/>
            <person name="Garlena R.A."/>
            <person name="Russell D.A."/>
            <person name="Pope W.H."/>
            <person name="Jacobs-Sera D."/>
            <person name="Hatfull G.F."/>
        </authorList>
    </citation>
    <scope>NUCLEOTIDE SEQUENCE [LARGE SCALE GENOMIC DNA]</scope>
</reference>
<name>A0A5Q2WB27_9CAUD</name>
<sequence length="60" mass="6522">MNPCKCGCGAQVPRTYAQGHDAKHVSQLLAARHTPEEAAHELSAPLLDKFTAAHQKRTTK</sequence>
<evidence type="ECO:0000313" key="3">
    <source>
        <dbReference type="Proteomes" id="UP000394254"/>
    </source>
</evidence>
<organism evidence="2 3">
    <name type="scientific">Arthrobacter phage Kuleana</name>
    <dbReference type="NCBI Taxonomy" id="2653270"/>
    <lineage>
        <taxon>Viruses</taxon>
        <taxon>Duplodnaviria</taxon>
        <taxon>Heunggongvirae</taxon>
        <taxon>Uroviricota</taxon>
        <taxon>Caudoviricetes</taxon>
        <taxon>Kuleanavirus</taxon>
        <taxon>Kuleanavirus kuleana</taxon>
    </lineage>
</organism>
<accession>A0A5Q2WB27</accession>